<keyword evidence="5" id="KW-0547">Nucleotide-binding</keyword>
<keyword evidence="3" id="KW-0597">Phosphoprotein</keyword>
<dbReference type="Pfam" id="PF00512">
    <property type="entry name" value="HisKA"/>
    <property type="match status" value="1"/>
</dbReference>
<dbReference type="STRING" id="1266370.NITGR_590025"/>
<dbReference type="GO" id="GO:0000155">
    <property type="term" value="F:phosphorelay sensor kinase activity"/>
    <property type="evidence" value="ECO:0007669"/>
    <property type="project" value="InterPro"/>
</dbReference>
<dbReference type="RefSeq" id="WP_005009475.1">
    <property type="nucleotide sequence ID" value="NZ_HG422173.1"/>
</dbReference>
<dbReference type="PANTHER" id="PTHR43065">
    <property type="entry name" value="SENSOR HISTIDINE KINASE"/>
    <property type="match status" value="1"/>
</dbReference>
<organism evidence="10 11">
    <name type="scientific">Nitrospina gracilis (strain 3/211)</name>
    <dbReference type="NCBI Taxonomy" id="1266370"/>
    <lineage>
        <taxon>Bacteria</taxon>
        <taxon>Pseudomonadati</taxon>
        <taxon>Nitrospinota/Tectimicrobiota group</taxon>
        <taxon>Nitrospinota</taxon>
        <taxon>Nitrospinia</taxon>
        <taxon>Nitrospinales</taxon>
        <taxon>Nitrospinaceae</taxon>
        <taxon>Nitrospina</taxon>
    </lineage>
</organism>
<dbReference type="InterPro" id="IPR036097">
    <property type="entry name" value="HisK_dim/P_sf"/>
</dbReference>
<evidence type="ECO:0000256" key="4">
    <source>
        <dbReference type="ARBA" id="ARBA00022679"/>
    </source>
</evidence>
<evidence type="ECO:0000256" key="3">
    <source>
        <dbReference type="ARBA" id="ARBA00022553"/>
    </source>
</evidence>
<name>M1Z0W2_NITG3</name>
<gene>
    <name evidence="10" type="ORF">NITGR_590025</name>
</gene>
<dbReference type="EC" id="2.7.13.3" evidence="2"/>
<dbReference type="SMART" id="SM00065">
    <property type="entry name" value="GAF"/>
    <property type="match status" value="2"/>
</dbReference>
<comment type="catalytic activity">
    <reaction evidence="1">
        <text>ATP + protein L-histidine = ADP + protein N-phospho-L-histidine.</text>
        <dbReference type="EC" id="2.7.13.3"/>
    </reaction>
</comment>
<evidence type="ECO:0000256" key="5">
    <source>
        <dbReference type="ARBA" id="ARBA00022741"/>
    </source>
</evidence>
<dbReference type="InterPro" id="IPR003594">
    <property type="entry name" value="HATPase_dom"/>
</dbReference>
<dbReference type="SUPFAM" id="SSF47384">
    <property type="entry name" value="Homodimeric domain of signal transducing histidine kinase"/>
    <property type="match status" value="1"/>
</dbReference>
<evidence type="ECO:0000256" key="8">
    <source>
        <dbReference type="ARBA" id="ARBA00023012"/>
    </source>
</evidence>
<dbReference type="InterPro" id="IPR029016">
    <property type="entry name" value="GAF-like_dom_sf"/>
</dbReference>
<dbReference type="GO" id="GO:0005524">
    <property type="term" value="F:ATP binding"/>
    <property type="evidence" value="ECO:0007669"/>
    <property type="project" value="UniProtKB-KW"/>
</dbReference>
<reference evidence="10 11" key="1">
    <citation type="journal article" date="2013" name="Front. Microbiol.">
        <title>The genome of Nitrospina gracilis illuminates the metabolism and evolution of the major marine nitrite oxidizer.</title>
        <authorList>
            <person name="Luecker S."/>
            <person name="Nowka B."/>
            <person name="Rattei T."/>
            <person name="Spieck E."/>
            <person name="and Daims H."/>
        </authorList>
    </citation>
    <scope>NUCLEOTIDE SEQUENCE [LARGE SCALE GENOMIC DNA]</scope>
    <source>
        <strain evidence="10 11">3/211</strain>
    </source>
</reference>
<dbReference type="EMBL" id="CAQJ01000065">
    <property type="protein sequence ID" value="CCQ91149.1"/>
    <property type="molecule type" value="Genomic_DNA"/>
</dbReference>
<dbReference type="SUPFAM" id="SSF55874">
    <property type="entry name" value="ATPase domain of HSP90 chaperone/DNA topoisomerase II/histidine kinase"/>
    <property type="match status" value="1"/>
</dbReference>
<dbReference type="Gene3D" id="3.30.450.40">
    <property type="match status" value="2"/>
</dbReference>
<keyword evidence="4 10" id="KW-0808">Transferase</keyword>
<dbReference type="Gene3D" id="3.30.565.10">
    <property type="entry name" value="Histidine kinase-like ATPase, C-terminal domain"/>
    <property type="match status" value="1"/>
</dbReference>
<proteinExistence type="predicted"/>
<dbReference type="SUPFAM" id="SSF55781">
    <property type="entry name" value="GAF domain-like"/>
    <property type="match status" value="2"/>
</dbReference>
<evidence type="ECO:0000256" key="1">
    <source>
        <dbReference type="ARBA" id="ARBA00000085"/>
    </source>
</evidence>
<evidence type="ECO:0000313" key="10">
    <source>
        <dbReference type="EMBL" id="CCQ91149.1"/>
    </source>
</evidence>
<dbReference type="SMART" id="SM00387">
    <property type="entry name" value="HATPase_c"/>
    <property type="match status" value="1"/>
</dbReference>
<dbReference type="PRINTS" id="PR00344">
    <property type="entry name" value="BCTRLSENSOR"/>
</dbReference>
<evidence type="ECO:0000256" key="6">
    <source>
        <dbReference type="ARBA" id="ARBA00022777"/>
    </source>
</evidence>
<dbReference type="InterPro" id="IPR003018">
    <property type="entry name" value="GAF"/>
</dbReference>
<keyword evidence="6 10" id="KW-0418">Kinase</keyword>
<feature type="domain" description="Histidine kinase" evidence="9">
    <location>
        <begin position="410"/>
        <end position="640"/>
    </location>
</feature>
<keyword evidence="11" id="KW-1185">Reference proteome</keyword>
<evidence type="ECO:0000313" key="11">
    <source>
        <dbReference type="Proteomes" id="UP000011704"/>
    </source>
</evidence>
<keyword evidence="8" id="KW-0902">Two-component regulatory system</keyword>
<dbReference type="Pfam" id="PF02518">
    <property type="entry name" value="HATPase_c"/>
    <property type="match status" value="1"/>
</dbReference>
<dbReference type="PANTHER" id="PTHR43065:SF10">
    <property type="entry name" value="PEROXIDE STRESS-ACTIVATED HISTIDINE KINASE MAK3"/>
    <property type="match status" value="1"/>
</dbReference>
<keyword evidence="7" id="KW-0067">ATP-binding</keyword>
<dbReference type="AlphaFoldDB" id="M1Z0W2"/>
<dbReference type="InParanoid" id="M1Z0W2"/>
<dbReference type="HOGENOM" id="CLU_018526_0_0_0"/>
<dbReference type="Gene3D" id="1.10.287.130">
    <property type="match status" value="1"/>
</dbReference>
<dbReference type="InterPro" id="IPR004358">
    <property type="entry name" value="Sig_transdc_His_kin-like_C"/>
</dbReference>
<protein>
    <recommendedName>
        <fullName evidence="2">histidine kinase</fullName>
        <ecNumber evidence="2">2.7.13.3</ecNumber>
    </recommendedName>
</protein>
<evidence type="ECO:0000256" key="2">
    <source>
        <dbReference type="ARBA" id="ARBA00012438"/>
    </source>
</evidence>
<sequence>MVDDSIVGLEVLREIARISTSPLNLDEILGQTIEIIKNKMRIDACSIYLMEQSYSGEVRLKLKATSGLPPSAATHIYLEPGRGVTGWVAQNKTALALSEAMQDPRFVYFPEIEEEKFPSMLSVPLVDHDQCIGVINVHTLDRRQFTLTEVSILETLSAQITGCIRNALEYQKSQALLGEQTLLYTINTAVQETPKLDHRIWILMTGITFGGAGGFNRAILFLLDDKTGHLVGHMGLGPDSAEEAGRIWRELSEDWEFTLTRLLENPHWERFRDTRLNQYARSLKFPLSSGNVLSETALNKRPYIVHDTSNDDLVPADLAEALGSPSFATVPLMPHREVLGVLLVDNLYNHAPITDSNLQLVGRLATHLGWVIENSRLVNKLLESNRELLSTKEQLIQSEKLAALGELSAEVAHEIKNPLVSVGGFARRLRDRIGDLKDQENGTMPPLSDLRGLYRYASIIVNETERLERLLQDILLYSKAEELEVEPCRFNELVCEVIDFFEVGIEERNIDLKKSFMDPDVEFYIDKKKIKQVIMNLLFNAIESMPHDGHLTVSTYRGHRVGQTEGDKDSLTLCIEDTGGGIPPELFENIFNPFFTTKETGTGLGLSISRRIIEEHGGTLHVNNNINKGVTVYVYLPLQKLGNYNKT</sequence>
<dbReference type="InterPro" id="IPR003661">
    <property type="entry name" value="HisK_dim/P_dom"/>
</dbReference>
<dbReference type="PROSITE" id="PS50109">
    <property type="entry name" value="HIS_KIN"/>
    <property type="match status" value="1"/>
</dbReference>
<comment type="caution">
    <text evidence="10">The sequence shown here is derived from an EMBL/GenBank/DDBJ whole genome shotgun (WGS) entry which is preliminary data.</text>
</comment>
<dbReference type="InterPro" id="IPR005467">
    <property type="entry name" value="His_kinase_dom"/>
</dbReference>
<dbReference type="SMART" id="SM00388">
    <property type="entry name" value="HisKA"/>
    <property type="match status" value="1"/>
</dbReference>
<evidence type="ECO:0000256" key="7">
    <source>
        <dbReference type="ARBA" id="ARBA00022840"/>
    </source>
</evidence>
<dbReference type="CDD" id="cd00082">
    <property type="entry name" value="HisKA"/>
    <property type="match status" value="1"/>
</dbReference>
<evidence type="ECO:0000259" key="9">
    <source>
        <dbReference type="PROSITE" id="PS50109"/>
    </source>
</evidence>
<accession>M1Z0W2</accession>
<dbReference type="InterPro" id="IPR036890">
    <property type="entry name" value="HATPase_C_sf"/>
</dbReference>
<dbReference type="Pfam" id="PF01590">
    <property type="entry name" value="GAF"/>
    <property type="match status" value="2"/>
</dbReference>
<dbReference type="Proteomes" id="UP000011704">
    <property type="component" value="Unassembled WGS sequence"/>
</dbReference>